<keyword evidence="1" id="KW-0812">Transmembrane</keyword>
<dbReference type="InterPro" id="IPR036909">
    <property type="entry name" value="Cyt_c-like_dom_sf"/>
</dbReference>
<keyword evidence="3" id="KW-1185">Reference proteome</keyword>
<dbReference type="STRING" id="405671.SAMN05421827_102111"/>
<evidence type="ECO:0000313" key="2">
    <source>
        <dbReference type="EMBL" id="SDF91819.1"/>
    </source>
</evidence>
<evidence type="ECO:0000256" key="1">
    <source>
        <dbReference type="SAM" id="Phobius"/>
    </source>
</evidence>
<dbReference type="GO" id="GO:0009055">
    <property type="term" value="F:electron transfer activity"/>
    <property type="evidence" value="ECO:0007669"/>
    <property type="project" value="InterPro"/>
</dbReference>
<sequence>MPLRPEKLLKVMKSKLMLLLFFGGVIIYILLMHDSGNKKISNAITFKEKLSVYGLFSGPMERLEPAPDVEILELGSTLFTDYAEKQRLVKLPKGKIMRATGNGLPRFPDGTIIAKTFYYPFAGKKHRQLIETRLLIFQDGLWNAATYQWDAAQKEAILQENGATVPVRFADKEGKIRRVNYKIPAQQDCSSCHRSGNELVPIGPTIRNLNIEVISNAKSQNQLLYLREKGLLNYKQTDHFDTTPDYHNILLPVEKRARAYLAMNCAHCHQPTGMAGRKSLNLDFATAYLNTGIRYNKQHILERTAIMGAYHMPKLGTTVIDTAGVALIKRYILSLK</sequence>
<feature type="transmembrane region" description="Helical" evidence="1">
    <location>
        <begin position="16"/>
        <end position="33"/>
    </location>
</feature>
<keyword evidence="1" id="KW-0472">Membrane</keyword>
<proteinExistence type="predicted"/>
<gene>
    <name evidence="2" type="ORF">SAMN05421827_102111</name>
</gene>
<protein>
    <submittedName>
        <fullName evidence="2">Uncharacterized protein</fullName>
    </submittedName>
</protein>
<name>A0A1G7Q1N6_9SPHI</name>
<reference evidence="3" key="1">
    <citation type="submission" date="2016-10" db="EMBL/GenBank/DDBJ databases">
        <authorList>
            <person name="Varghese N."/>
            <person name="Submissions S."/>
        </authorList>
    </citation>
    <scope>NUCLEOTIDE SEQUENCE [LARGE SCALE GENOMIC DNA]</scope>
    <source>
        <strain evidence="3">DSM 17933</strain>
    </source>
</reference>
<organism evidence="2 3">
    <name type="scientific">Pedobacter terrae</name>
    <dbReference type="NCBI Taxonomy" id="405671"/>
    <lineage>
        <taxon>Bacteria</taxon>
        <taxon>Pseudomonadati</taxon>
        <taxon>Bacteroidota</taxon>
        <taxon>Sphingobacteriia</taxon>
        <taxon>Sphingobacteriales</taxon>
        <taxon>Sphingobacteriaceae</taxon>
        <taxon>Pedobacter</taxon>
    </lineage>
</organism>
<keyword evidence="1" id="KW-1133">Transmembrane helix</keyword>
<dbReference type="GO" id="GO:0020037">
    <property type="term" value="F:heme binding"/>
    <property type="evidence" value="ECO:0007669"/>
    <property type="project" value="InterPro"/>
</dbReference>
<dbReference type="Proteomes" id="UP000199643">
    <property type="component" value="Unassembled WGS sequence"/>
</dbReference>
<dbReference type="AlphaFoldDB" id="A0A1G7Q1N6"/>
<dbReference type="SUPFAM" id="SSF46626">
    <property type="entry name" value="Cytochrome c"/>
    <property type="match status" value="1"/>
</dbReference>
<dbReference type="EMBL" id="FNCH01000002">
    <property type="protein sequence ID" value="SDF91819.1"/>
    <property type="molecule type" value="Genomic_DNA"/>
</dbReference>
<accession>A0A1G7Q1N6</accession>
<evidence type="ECO:0000313" key="3">
    <source>
        <dbReference type="Proteomes" id="UP000199643"/>
    </source>
</evidence>